<keyword evidence="2" id="KW-1185">Reference proteome</keyword>
<evidence type="ECO:0000313" key="2">
    <source>
        <dbReference type="Proteomes" id="UP000004318"/>
    </source>
</evidence>
<dbReference type="PANTHER" id="PTHR36057:SF1">
    <property type="entry name" value="LIPOPROTEIN LIPID ATTACHMENT SITE-LIKE PROTEIN, PUTATIVE (DUF1223)-RELATED"/>
    <property type="match status" value="1"/>
</dbReference>
<dbReference type="eggNOG" id="COG5429">
    <property type="taxonomic scope" value="Bacteria"/>
</dbReference>
<dbReference type="SUPFAM" id="SSF52833">
    <property type="entry name" value="Thioredoxin-like"/>
    <property type="match status" value="1"/>
</dbReference>
<evidence type="ECO:0000313" key="1">
    <source>
        <dbReference type="EMBL" id="EAQ01595.1"/>
    </source>
</evidence>
<sequence>MGFATDPRPARSQEDTPVVVELYTSQGCSSCPPADAFLSVLAPREDVIALGLHVDYWDYIGWKDVFGSPEFSARQKAYAKAAGRRSVYTPQMIIGGEADVVGNHPMDVTDLIDSYRDRPVRVHLTLERRGPDRVGIDAEAVDRIAGPLLVQIVRYVPEAQVEIQRGENAGHKLSYSNIVTDWDLLAEWDAQEPYKAEIEVPGDKPVVVLIQQAGPGPIEAAARLR</sequence>
<dbReference type="Proteomes" id="UP000004318">
    <property type="component" value="Unassembled WGS sequence"/>
</dbReference>
<dbReference type="InterPro" id="IPR036249">
    <property type="entry name" value="Thioredoxin-like_sf"/>
</dbReference>
<dbReference type="PANTHER" id="PTHR36057">
    <property type="match status" value="1"/>
</dbReference>
<reference evidence="1 2" key="1">
    <citation type="journal article" date="2010" name="J. Bacteriol.">
        <title>Genome sequences of Oceanicola granulosus HTCC2516(T) and Oceanicola batsensis HTCC2597(TDelta).</title>
        <authorList>
            <person name="Thrash J.C."/>
            <person name="Cho J.C."/>
            <person name="Vergin K.L."/>
            <person name="Giovannoni S.J."/>
        </authorList>
    </citation>
    <scope>NUCLEOTIDE SEQUENCE [LARGE SCALE GENOMIC DNA]</scope>
    <source>
        <strain evidence="2">ATCC BAA-863 / DSM 15984 / KCTC 12145 / HTCC2597</strain>
    </source>
</reference>
<dbReference type="Pfam" id="PF06764">
    <property type="entry name" value="DUF1223"/>
    <property type="match status" value="1"/>
</dbReference>
<protein>
    <recommendedName>
        <fullName evidence="3">DUF1223 domain-containing protein</fullName>
    </recommendedName>
</protein>
<dbReference type="AlphaFoldDB" id="A3U2M1"/>
<name>A3U2M1_PSEBH</name>
<organism evidence="1 2">
    <name type="scientific">Pseudooceanicola batsensis (strain ATCC BAA-863 / DSM 15984 / KCTC 12145 / HTCC2597)</name>
    <name type="common">Oceanicola batsensis</name>
    <dbReference type="NCBI Taxonomy" id="252305"/>
    <lineage>
        <taxon>Bacteria</taxon>
        <taxon>Pseudomonadati</taxon>
        <taxon>Pseudomonadota</taxon>
        <taxon>Alphaproteobacteria</taxon>
        <taxon>Rhodobacterales</taxon>
        <taxon>Paracoccaceae</taxon>
        <taxon>Pseudooceanicola</taxon>
    </lineage>
</organism>
<gene>
    <name evidence="1" type="ORF">OB2597_04123</name>
</gene>
<proteinExistence type="predicted"/>
<comment type="caution">
    <text evidence="1">The sequence shown here is derived from an EMBL/GenBank/DDBJ whole genome shotgun (WGS) entry which is preliminary data.</text>
</comment>
<dbReference type="InterPro" id="IPR010634">
    <property type="entry name" value="DUF1223"/>
</dbReference>
<dbReference type="STRING" id="252305.OB2597_04123"/>
<dbReference type="HOGENOM" id="CLU_065609_0_0_5"/>
<accession>A3U2M1</accession>
<dbReference type="EMBL" id="AAMO01000012">
    <property type="protein sequence ID" value="EAQ01595.1"/>
    <property type="molecule type" value="Genomic_DNA"/>
</dbReference>
<evidence type="ECO:0008006" key="3">
    <source>
        <dbReference type="Google" id="ProtNLM"/>
    </source>
</evidence>